<dbReference type="InterPro" id="IPR036366">
    <property type="entry name" value="PGBDSf"/>
</dbReference>
<feature type="region of interest" description="Disordered" evidence="1">
    <location>
        <begin position="235"/>
        <end position="299"/>
    </location>
</feature>
<dbReference type="PROSITE" id="PS50208">
    <property type="entry name" value="CASPASE_P20"/>
    <property type="match status" value="1"/>
</dbReference>
<proteinExistence type="predicted"/>
<dbReference type="InterPro" id="IPR036365">
    <property type="entry name" value="PGBD-like_sf"/>
</dbReference>
<dbReference type="GO" id="GO:0006508">
    <property type="term" value="P:proteolysis"/>
    <property type="evidence" value="ECO:0007669"/>
    <property type="project" value="InterPro"/>
</dbReference>
<feature type="region of interest" description="Disordered" evidence="1">
    <location>
        <begin position="350"/>
        <end position="382"/>
    </location>
</feature>
<dbReference type="Gene3D" id="3.40.50.1460">
    <property type="match status" value="1"/>
</dbReference>
<dbReference type="Proteomes" id="UP000239772">
    <property type="component" value="Unassembled WGS sequence"/>
</dbReference>
<dbReference type="SUPFAM" id="SSF52129">
    <property type="entry name" value="Caspase-like"/>
    <property type="match status" value="1"/>
</dbReference>
<evidence type="ECO:0000313" key="4">
    <source>
        <dbReference type="EMBL" id="PSC05529.1"/>
    </source>
</evidence>
<dbReference type="InterPro" id="IPR002477">
    <property type="entry name" value="Peptidoglycan-bd-like"/>
</dbReference>
<feature type="compositionally biased region" description="Basic and acidic residues" evidence="1">
    <location>
        <begin position="267"/>
        <end position="299"/>
    </location>
</feature>
<gene>
    <name evidence="4" type="ORF">SLNSH_08035</name>
</gene>
<dbReference type="OrthoDB" id="9816507at2"/>
<dbReference type="InterPro" id="IPR029030">
    <property type="entry name" value="Caspase-like_dom_sf"/>
</dbReference>
<sequence length="440" mass="45448">MISSACLVAVLALCGVMFGTARAHAAGKIALVLAAEDYDKLPKSTVGVKRATALADALTARGFDVALSANPSNAAARAALRELQSKAEAADIALVFVIGHTATWAGQTFFLSKNSEIGRATDLLSRGLSVPTIAQIASHAKTAAVFVLPTTPDFGSIIEGLEARPQFSASLPSNTVAVLSSSARAPVSRIDALSEQAADGLAKVLSQSEVSLAQAVRAGANGDLGIVVGTPPDVSLSRPIPPKAPPFQPASLTSRQSDPDPAAAARLEAERQAREVAERKAREEASRVEQAKAETEAARADVVRAQAEARKAQADAERAQADAAKAQADAERAVAEAVRAKAEANRQAAAGALAKAATEPGEGAPTSGTEPQTPLDETKMGARQRQEIQEKLKALGLYTGPVDAILGPLSREAIMGYQRSRGAPVSGYLTAEQYDALLAK</sequence>
<feature type="domain" description="Caspase family p20" evidence="3">
    <location>
        <begin position="26"/>
        <end position="100"/>
    </location>
</feature>
<dbReference type="GO" id="GO:0004197">
    <property type="term" value="F:cysteine-type endopeptidase activity"/>
    <property type="evidence" value="ECO:0007669"/>
    <property type="project" value="InterPro"/>
</dbReference>
<accession>A0A2T1HVH7</accession>
<reference evidence="5" key="1">
    <citation type="submission" date="2018-03" db="EMBL/GenBank/DDBJ databases">
        <authorList>
            <person name="Sun L."/>
            <person name="Liu H."/>
            <person name="Chen W."/>
            <person name="Huang K."/>
            <person name="Liu W."/>
            <person name="Gao X."/>
        </authorList>
    </citation>
    <scope>NUCLEOTIDE SEQUENCE [LARGE SCALE GENOMIC DNA]</scope>
    <source>
        <strain evidence="5">SH9</strain>
    </source>
</reference>
<name>A0A2T1HVH7_9HYPH</name>
<dbReference type="RefSeq" id="WP_106336166.1">
    <property type="nucleotide sequence ID" value="NZ_PVZS01000007.1"/>
</dbReference>
<comment type="caution">
    <text evidence="4">The sequence shown here is derived from an EMBL/GenBank/DDBJ whole genome shotgun (WGS) entry which is preliminary data.</text>
</comment>
<dbReference type="InterPro" id="IPR011600">
    <property type="entry name" value="Pept_C14_caspase"/>
</dbReference>
<dbReference type="EMBL" id="PVZS01000007">
    <property type="protein sequence ID" value="PSC05529.1"/>
    <property type="molecule type" value="Genomic_DNA"/>
</dbReference>
<evidence type="ECO:0000256" key="1">
    <source>
        <dbReference type="SAM" id="MobiDB-lite"/>
    </source>
</evidence>
<dbReference type="AlphaFoldDB" id="A0A2T1HVH7"/>
<evidence type="ECO:0000313" key="5">
    <source>
        <dbReference type="Proteomes" id="UP000239772"/>
    </source>
</evidence>
<keyword evidence="2" id="KW-0732">Signal</keyword>
<evidence type="ECO:0000259" key="3">
    <source>
        <dbReference type="PROSITE" id="PS50208"/>
    </source>
</evidence>
<feature type="compositionally biased region" description="Pro residues" evidence="1">
    <location>
        <begin position="239"/>
        <end position="248"/>
    </location>
</feature>
<dbReference type="Pfam" id="PF00656">
    <property type="entry name" value="Peptidase_C14"/>
    <property type="match status" value="1"/>
</dbReference>
<organism evidence="4 5">
    <name type="scientific">Alsobacter soli</name>
    <dbReference type="NCBI Taxonomy" id="2109933"/>
    <lineage>
        <taxon>Bacteria</taxon>
        <taxon>Pseudomonadati</taxon>
        <taxon>Pseudomonadota</taxon>
        <taxon>Alphaproteobacteria</taxon>
        <taxon>Hyphomicrobiales</taxon>
        <taxon>Alsobacteraceae</taxon>
        <taxon>Alsobacter</taxon>
    </lineage>
</organism>
<evidence type="ECO:0000256" key="2">
    <source>
        <dbReference type="SAM" id="SignalP"/>
    </source>
</evidence>
<feature type="signal peptide" evidence="2">
    <location>
        <begin position="1"/>
        <end position="25"/>
    </location>
</feature>
<dbReference type="SUPFAM" id="SSF47090">
    <property type="entry name" value="PGBD-like"/>
    <property type="match status" value="1"/>
</dbReference>
<dbReference type="Gene3D" id="1.10.101.10">
    <property type="entry name" value="PGBD-like superfamily/PGBD"/>
    <property type="match status" value="1"/>
</dbReference>
<dbReference type="InterPro" id="IPR001309">
    <property type="entry name" value="Pept_C14_p20"/>
</dbReference>
<keyword evidence="5" id="KW-1185">Reference proteome</keyword>
<feature type="chain" id="PRO_5015666707" description="Caspase family p20 domain-containing protein" evidence="2">
    <location>
        <begin position="26"/>
        <end position="440"/>
    </location>
</feature>
<protein>
    <recommendedName>
        <fullName evidence="3">Caspase family p20 domain-containing protein</fullName>
    </recommendedName>
</protein>
<dbReference type="Pfam" id="PF01471">
    <property type="entry name" value="PG_binding_1"/>
    <property type="match status" value="1"/>
</dbReference>